<name>G2PZU6_THET4</name>
<feature type="compositionally biased region" description="Basic and acidic residues" evidence="1">
    <location>
        <begin position="385"/>
        <end position="396"/>
    </location>
</feature>
<dbReference type="RefSeq" id="XP_003659214.1">
    <property type="nucleotide sequence ID" value="XM_003659166.1"/>
</dbReference>
<evidence type="ECO:0000256" key="1">
    <source>
        <dbReference type="SAM" id="MobiDB-lite"/>
    </source>
</evidence>
<sequence>MATSLPLPFKAPTPVTPPPELQMFSRGASSPSLLSFNPAVHRHPTTPPIPNSTLAREGPPLPREASQPSLNPPASNPAAFPTTAATRPPNPENIGNGNGNGNVSSSSNNTTKHSQDQHQYHYHYQQYHGANPRPQQGPLPFPPSSDPHYLAMAARIASYYQQRCREWASEQERRRQTSMQAATLVVAWYMRDRVLRRRRRRRRAFRRALRARSVAAGGPAGRAARGERLRRWLLGLPPPPTAPLTGSPAGSAAAAGGLVGDQQRRTPPADRDEAEFDIDRDVPTDGDAQLLETTKNIINSQLARLDVPLLGTVSFDDSESETEDEAFMDYEDHECEDGDDEVQNEEAVEEEEEEEEDDDEEYTEYDEDDDEGVKDERGEDGEGNDADKEEVGKVEVQRGGGGVKRKDLASASKDVQLGTTAIGSRKRPHSMIS</sequence>
<keyword evidence="3" id="KW-1185">Reference proteome</keyword>
<dbReference type="eggNOG" id="ENOG502RF9B">
    <property type="taxonomic scope" value="Eukaryota"/>
</dbReference>
<feature type="region of interest" description="Disordered" evidence="1">
    <location>
        <begin position="334"/>
        <end position="433"/>
    </location>
</feature>
<reference evidence="2 3" key="1">
    <citation type="journal article" date="2011" name="Nat. Biotechnol.">
        <title>Comparative genomic analysis of the thermophilic biomass-degrading fungi Myceliophthora thermophila and Thielavia terrestris.</title>
        <authorList>
            <person name="Berka R.M."/>
            <person name="Grigoriev I.V."/>
            <person name="Otillar R."/>
            <person name="Salamov A."/>
            <person name="Grimwood J."/>
            <person name="Reid I."/>
            <person name="Ishmael N."/>
            <person name="John T."/>
            <person name="Darmond C."/>
            <person name="Moisan M.-C."/>
            <person name="Henrissat B."/>
            <person name="Coutinho P.M."/>
            <person name="Lombard V."/>
            <person name="Natvig D.O."/>
            <person name="Lindquist E."/>
            <person name="Schmutz J."/>
            <person name="Lucas S."/>
            <person name="Harris P."/>
            <person name="Powlowski J."/>
            <person name="Bellemare A."/>
            <person name="Taylor D."/>
            <person name="Butler G."/>
            <person name="de Vries R.P."/>
            <person name="Allijn I.E."/>
            <person name="van den Brink J."/>
            <person name="Ushinsky S."/>
            <person name="Storms R."/>
            <person name="Powell A.J."/>
            <person name="Paulsen I.T."/>
            <person name="Elbourne L.D.H."/>
            <person name="Baker S.E."/>
            <person name="Magnuson J."/>
            <person name="LaBoissiere S."/>
            <person name="Clutterbuck A.J."/>
            <person name="Martinez D."/>
            <person name="Wogulis M."/>
            <person name="de Leon A.L."/>
            <person name="Rey M.W."/>
            <person name="Tsang A."/>
        </authorList>
    </citation>
    <scope>NUCLEOTIDE SEQUENCE [LARGE SCALE GENOMIC DNA]</scope>
    <source>
        <strain evidence="3">ATCC 42464 / BCRC 31852 / DSM 1799</strain>
    </source>
</reference>
<dbReference type="HOGENOM" id="CLU_633374_0_0_1"/>
<feature type="region of interest" description="Disordered" evidence="1">
    <location>
        <begin position="1"/>
        <end position="118"/>
    </location>
</feature>
<dbReference type="AlphaFoldDB" id="G2PZU6"/>
<organism evidence="2 3">
    <name type="scientific">Thermothelomyces thermophilus (strain ATCC 42464 / BCRC 31852 / DSM 1799)</name>
    <name type="common">Sporotrichum thermophile</name>
    <dbReference type="NCBI Taxonomy" id="573729"/>
    <lineage>
        <taxon>Eukaryota</taxon>
        <taxon>Fungi</taxon>
        <taxon>Dikarya</taxon>
        <taxon>Ascomycota</taxon>
        <taxon>Pezizomycotina</taxon>
        <taxon>Sordariomycetes</taxon>
        <taxon>Sordariomycetidae</taxon>
        <taxon>Sordariales</taxon>
        <taxon>Chaetomiaceae</taxon>
        <taxon>Thermothelomyces</taxon>
    </lineage>
</organism>
<feature type="compositionally biased region" description="Low complexity" evidence="1">
    <location>
        <begin position="76"/>
        <end position="87"/>
    </location>
</feature>
<feature type="compositionally biased region" description="Low complexity" evidence="1">
    <location>
        <begin position="243"/>
        <end position="256"/>
    </location>
</feature>
<accession>G2PZU6</accession>
<protein>
    <submittedName>
        <fullName evidence="2">Uncharacterized protein</fullName>
    </submittedName>
</protein>
<dbReference type="KEGG" id="mtm:MYCTH_86821"/>
<gene>
    <name evidence="2" type="ORF">MYCTH_86821</name>
</gene>
<dbReference type="InParanoid" id="G2PZU6"/>
<feature type="region of interest" description="Disordered" evidence="1">
    <location>
        <begin position="234"/>
        <end position="287"/>
    </location>
</feature>
<dbReference type="Proteomes" id="UP000007322">
    <property type="component" value="Chromosome 1"/>
</dbReference>
<dbReference type="OrthoDB" id="5234702at2759"/>
<evidence type="ECO:0000313" key="2">
    <source>
        <dbReference type="EMBL" id="AEO53969.1"/>
    </source>
</evidence>
<dbReference type="EMBL" id="CP003002">
    <property type="protein sequence ID" value="AEO53969.1"/>
    <property type="molecule type" value="Genomic_DNA"/>
</dbReference>
<dbReference type="VEuPathDB" id="FungiDB:MYCTH_86821"/>
<feature type="compositionally biased region" description="Pro residues" evidence="1">
    <location>
        <begin position="9"/>
        <end position="20"/>
    </location>
</feature>
<dbReference type="GeneID" id="11506010"/>
<proteinExistence type="predicted"/>
<feature type="compositionally biased region" description="Basic residues" evidence="1">
    <location>
        <begin position="424"/>
        <end position="433"/>
    </location>
</feature>
<feature type="compositionally biased region" description="Basic and acidic residues" evidence="1">
    <location>
        <begin position="262"/>
        <end position="283"/>
    </location>
</feature>
<evidence type="ECO:0000313" key="3">
    <source>
        <dbReference type="Proteomes" id="UP000007322"/>
    </source>
</evidence>
<dbReference type="OMA" id="KCQEMMQ"/>
<feature type="compositionally biased region" description="Acidic residues" evidence="1">
    <location>
        <begin position="334"/>
        <end position="384"/>
    </location>
</feature>